<reference evidence="1 2" key="1">
    <citation type="journal article" date="2021" name="Front. Genet.">
        <title>Chromosome-Level Genome Assembly Reveals Significant Gene Expansion in the Toll and IMD Signaling Pathways of Dendrolimus kikuchii.</title>
        <authorList>
            <person name="Zhou J."/>
            <person name="Wu P."/>
            <person name="Xiong Z."/>
            <person name="Liu N."/>
            <person name="Zhao N."/>
            <person name="Ji M."/>
            <person name="Qiu Y."/>
            <person name="Yang B."/>
        </authorList>
    </citation>
    <scope>NUCLEOTIDE SEQUENCE [LARGE SCALE GENOMIC DNA]</scope>
    <source>
        <strain evidence="1">Ann1</strain>
    </source>
</reference>
<accession>A0ACC1CPI4</accession>
<dbReference type="Proteomes" id="UP000824533">
    <property type="component" value="Linkage Group LG19"/>
</dbReference>
<dbReference type="EMBL" id="CM034405">
    <property type="protein sequence ID" value="KAJ0173498.1"/>
    <property type="molecule type" value="Genomic_DNA"/>
</dbReference>
<comment type="caution">
    <text evidence="1">The sequence shown here is derived from an EMBL/GenBank/DDBJ whole genome shotgun (WGS) entry which is preliminary data.</text>
</comment>
<name>A0ACC1CPI4_9NEOP</name>
<proteinExistence type="predicted"/>
<sequence>MHFKTVAFIVIFFTNFKICHSRRYDRYTLYHIVPTEQEHIKFLQNLDTQKYIDFVFWKKPSRMHEDVQLIVNPNDKELFLERAEHFKLKVEMLLPDVQVAFDNQSTKRYMRLRAETYSWNGYHTLEDIYQWLVAFSVFVTRLLYINYNIFIIVVSMIKINIFKSVLNCEYILICPTHSDIKSMVAILMLSIGKSAEGRDIYALTLQKSKVKSSVIVEGGIHGHEWISTEFVLYLANQLIHANGSYGRLKDLSERYIWHFIPLVNPDGYEYSHNEDRLWRKNRRVMENNVGVDLNRNFPYSFGSHGASYDPSDENYCGPNPLSEPETIALSNFVSSKKNNLRFYFAFHAYGQKIIIPFADRVKHLGNYGEMENYSKQAIMKMYYRNGVKYRVGTVYDTLGTRISGNSASWMKSTYKVKYVFTILLRDNGTFGYALPVEQIEPACEEALTGMVEMMTAKPRHIVLFGHGSRVLGSYLLLYLLAMVSK</sequence>
<keyword evidence="2" id="KW-1185">Reference proteome</keyword>
<gene>
    <name evidence="1" type="ORF">K1T71_010647</name>
</gene>
<evidence type="ECO:0000313" key="2">
    <source>
        <dbReference type="Proteomes" id="UP000824533"/>
    </source>
</evidence>
<evidence type="ECO:0000313" key="1">
    <source>
        <dbReference type="EMBL" id="KAJ0173498.1"/>
    </source>
</evidence>
<protein>
    <submittedName>
        <fullName evidence="1">Uncharacterized protein</fullName>
    </submittedName>
</protein>
<organism evidence="1 2">
    <name type="scientific">Dendrolimus kikuchii</name>
    <dbReference type="NCBI Taxonomy" id="765133"/>
    <lineage>
        <taxon>Eukaryota</taxon>
        <taxon>Metazoa</taxon>
        <taxon>Ecdysozoa</taxon>
        <taxon>Arthropoda</taxon>
        <taxon>Hexapoda</taxon>
        <taxon>Insecta</taxon>
        <taxon>Pterygota</taxon>
        <taxon>Neoptera</taxon>
        <taxon>Endopterygota</taxon>
        <taxon>Lepidoptera</taxon>
        <taxon>Glossata</taxon>
        <taxon>Ditrysia</taxon>
        <taxon>Bombycoidea</taxon>
        <taxon>Lasiocampidae</taxon>
        <taxon>Dendrolimus</taxon>
    </lineage>
</organism>